<organism evidence="1 2">
    <name type="scientific">Brachionus plicatilis</name>
    <name type="common">Marine rotifer</name>
    <name type="synonym">Brachionus muelleri</name>
    <dbReference type="NCBI Taxonomy" id="10195"/>
    <lineage>
        <taxon>Eukaryota</taxon>
        <taxon>Metazoa</taxon>
        <taxon>Spiralia</taxon>
        <taxon>Gnathifera</taxon>
        <taxon>Rotifera</taxon>
        <taxon>Eurotatoria</taxon>
        <taxon>Monogononta</taxon>
        <taxon>Pseudotrocha</taxon>
        <taxon>Ploima</taxon>
        <taxon>Brachionidae</taxon>
        <taxon>Brachionus</taxon>
    </lineage>
</organism>
<gene>
    <name evidence="1" type="ORF">BpHYR1_037229</name>
</gene>
<protein>
    <submittedName>
        <fullName evidence="1">Uncharacterized protein</fullName>
    </submittedName>
</protein>
<dbReference type="EMBL" id="REGN01009128">
    <property type="protein sequence ID" value="RNA01894.1"/>
    <property type="molecule type" value="Genomic_DNA"/>
</dbReference>
<evidence type="ECO:0000313" key="1">
    <source>
        <dbReference type="EMBL" id="RNA01894.1"/>
    </source>
</evidence>
<name>A0A3M7PSD4_BRAPC</name>
<dbReference type="AlphaFoldDB" id="A0A3M7PSD4"/>
<comment type="caution">
    <text evidence="1">The sequence shown here is derived from an EMBL/GenBank/DDBJ whole genome shotgun (WGS) entry which is preliminary data.</text>
</comment>
<evidence type="ECO:0000313" key="2">
    <source>
        <dbReference type="Proteomes" id="UP000276133"/>
    </source>
</evidence>
<sequence>MRANLINEISNACYDYRFTNSKNKSLKCLLLLLHDAINQILIYTIKVKNKFFIGTIFVDISCSILTFN</sequence>
<dbReference type="Proteomes" id="UP000276133">
    <property type="component" value="Unassembled WGS sequence"/>
</dbReference>
<accession>A0A3M7PSD4</accession>
<keyword evidence="2" id="KW-1185">Reference proteome</keyword>
<proteinExistence type="predicted"/>
<reference evidence="1 2" key="1">
    <citation type="journal article" date="2018" name="Sci. Rep.">
        <title>Genomic signatures of local adaptation to the degree of environmental predictability in rotifers.</title>
        <authorList>
            <person name="Franch-Gras L."/>
            <person name="Hahn C."/>
            <person name="Garcia-Roger E.M."/>
            <person name="Carmona M.J."/>
            <person name="Serra M."/>
            <person name="Gomez A."/>
        </authorList>
    </citation>
    <scope>NUCLEOTIDE SEQUENCE [LARGE SCALE GENOMIC DNA]</scope>
    <source>
        <strain evidence="1">HYR1</strain>
    </source>
</reference>